<dbReference type="Pfam" id="PF13581">
    <property type="entry name" value="HATPase_c_2"/>
    <property type="match status" value="1"/>
</dbReference>
<name>A0A1E7JJW4_9ACTN</name>
<dbReference type="PATRIC" id="fig|933944.5.peg.1427"/>
<dbReference type="CDD" id="cd16936">
    <property type="entry name" value="HATPase_RsbW-like"/>
    <property type="match status" value="1"/>
</dbReference>
<proteinExistence type="predicted"/>
<dbReference type="SUPFAM" id="SSF55874">
    <property type="entry name" value="ATPase domain of HSP90 chaperone/DNA topoisomerase II/histidine kinase"/>
    <property type="match status" value="1"/>
</dbReference>
<accession>A0A1E7JJW4</accession>
<keyword evidence="1" id="KW-0808">Transferase</keyword>
<reference evidence="3 4" key="1">
    <citation type="journal article" date="2016" name="Front. Microbiol.">
        <title>Comparative Genomics Analysis of Streptomyces Species Reveals Their Adaptation to the Marine Environment and Their Diversity at the Genomic Level.</title>
        <authorList>
            <person name="Tian X."/>
            <person name="Zhang Z."/>
            <person name="Yang T."/>
            <person name="Chen M."/>
            <person name="Li J."/>
            <person name="Chen F."/>
            <person name="Yang J."/>
            <person name="Li W."/>
            <person name="Zhang B."/>
            <person name="Zhang Z."/>
            <person name="Wu J."/>
            <person name="Zhang C."/>
            <person name="Long L."/>
            <person name="Xiao J."/>
        </authorList>
    </citation>
    <scope>NUCLEOTIDE SEQUENCE [LARGE SCALE GENOMIC DNA]</scope>
    <source>
        <strain evidence="3 4">SCSIO 10390</strain>
    </source>
</reference>
<dbReference type="RefSeq" id="WP_070013796.1">
    <property type="nucleotide sequence ID" value="NZ_LJGS01000044.1"/>
</dbReference>
<dbReference type="InterPro" id="IPR036890">
    <property type="entry name" value="HATPase_C_sf"/>
</dbReference>
<evidence type="ECO:0000259" key="2">
    <source>
        <dbReference type="Pfam" id="PF13581"/>
    </source>
</evidence>
<dbReference type="InterPro" id="IPR003594">
    <property type="entry name" value="HATPase_dom"/>
</dbReference>
<dbReference type="InterPro" id="IPR050267">
    <property type="entry name" value="Anti-sigma-factor_SerPK"/>
</dbReference>
<dbReference type="STRING" id="933944.AN215_16885"/>
<organism evidence="3 4">
    <name type="scientific">Streptomyces abyssalis</name>
    <dbReference type="NCBI Taxonomy" id="933944"/>
    <lineage>
        <taxon>Bacteria</taxon>
        <taxon>Bacillati</taxon>
        <taxon>Actinomycetota</taxon>
        <taxon>Actinomycetes</taxon>
        <taxon>Kitasatosporales</taxon>
        <taxon>Streptomycetaceae</taxon>
        <taxon>Streptomyces</taxon>
    </lineage>
</organism>
<evidence type="ECO:0000313" key="3">
    <source>
        <dbReference type="EMBL" id="OEU87936.1"/>
    </source>
</evidence>
<dbReference type="Proteomes" id="UP000176087">
    <property type="component" value="Unassembled WGS sequence"/>
</dbReference>
<comment type="caution">
    <text evidence="3">The sequence shown here is derived from an EMBL/GenBank/DDBJ whole genome shotgun (WGS) entry which is preliminary data.</text>
</comment>
<keyword evidence="1" id="KW-0418">Kinase</keyword>
<keyword evidence="4" id="KW-1185">Reference proteome</keyword>
<feature type="domain" description="Histidine kinase/HSP90-like ATPase" evidence="2">
    <location>
        <begin position="27"/>
        <end position="129"/>
    </location>
</feature>
<dbReference type="GO" id="GO:0004674">
    <property type="term" value="F:protein serine/threonine kinase activity"/>
    <property type="evidence" value="ECO:0007669"/>
    <property type="project" value="UniProtKB-KW"/>
</dbReference>
<gene>
    <name evidence="3" type="ORF">AN215_16885</name>
</gene>
<dbReference type="AlphaFoldDB" id="A0A1E7JJW4"/>
<dbReference type="Gene3D" id="3.30.565.10">
    <property type="entry name" value="Histidine kinase-like ATPase, C-terminal domain"/>
    <property type="match status" value="1"/>
</dbReference>
<dbReference type="PANTHER" id="PTHR35526">
    <property type="entry name" value="ANTI-SIGMA-F FACTOR RSBW-RELATED"/>
    <property type="match status" value="1"/>
</dbReference>
<dbReference type="EMBL" id="LJGT01000040">
    <property type="protein sequence ID" value="OEU87936.1"/>
    <property type="molecule type" value="Genomic_DNA"/>
</dbReference>
<dbReference type="OrthoDB" id="4301723at2"/>
<evidence type="ECO:0000256" key="1">
    <source>
        <dbReference type="ARBA" id="ARBA00022527"/>
    </source>
</evidence>
<protein>
    <recommendedName>
        <fullName evidence="2">Histidine kinase/HSP90-like ATPase domain-containing protein</fullName>
    </recommendedName>
</protein>
<evidence type="ECO:0000313" key="4">
    <source>
        <dbReference type="Proteomes" id="UP000176087"/>
    </source>
</evidence>
<keyword evidence="1" id="KW-0723">Serine/threonine-protein kinase</keyword>
<dbReference type="PANTHER" id="PTHR35526:SF3">
    <property type="entry name" value="ANTI-SIGMA-F FACTOR RSBW"/>
    <property type="match status" value="1"/>
</dbReference>
<sequence length="135" mass="15435">MNVIEEPTEFPPRRYRIALTVGDHSPRHLRRIARAYLRLWELPQLTDPVELALTELVTNVHRHVPDRWCVVTLLRTDTGVRLEVHDRSPAAPTHRSATEWDEGGRGLALVSLLTDKWAVMPERTGKTVWCELSAG</sequence>